<keyword evidence="5" id="KW-0443">Lipid metabolism</keyword>
<dbReference type="GO" id="GO:0046872">
    <property type="term" value="F:metal ion binding"/>
    <property type="evidence" value="ECO:0007669"/>
    <property type="project" value="UniProtKB-KW"/>
</dbReference>
<feature type="binding site" evidence="4">
    <location>
        <position position="450"/>
    </location>
    <ligand>
        <name>Zn(2+)</name>
        <dbReference type="ChEBI" id="CHEBI:29105"/>
    </ligand>
</feature>
<feature type="binding site" evidence="4">
    <location>
        <position position="91"/>
    </location>
    <ligand>
        <name>Zn(2+)</name>
        <dbReference type="ChEBI" id="CHEBI:29105"/>
    </ligand>
</feature>
<dbReference type="EC" id="3.5.1.23" evidence="5"/>
<evidence type="ECO:0000313" key="9">
    <source>
        <dbReference type="EMBL" id="OHU30440.1"/>
    </source>
</evidence>
<feature type="active site" description="Nucleophile" evidence="3">
    <location>
        <position position="252"/>
    </location>
</feature>
<comment type="cofactor">
    <cofactor evidence="4">
        <name>Zn(2+)</name>
        <dbReference type="ChEBI" id="CHEBI:29105"/>
    </cofactor>
    <text evidence="4">Binds 1 zinc ion per subunit.</text>
</comment>
<keyword evidence="4" id="KW-0862">Zinc</keyword>
<comment type="similarity">
    <text evidence="1 5">Belongs to the neutral ceramidase family.</text>
</comment>
<evidence type="ECO:0000256" key="4">
    <source>
        <dbReference type="PIRSR" id="PIRSR606823-2"/>
    </source>
</evidence>
<dbReference type="GO" id="GO:0017040">
    <property type="term" value="F:N-acylsphingosine amidohydrolase activity"/>
    <property type="evidence" value="ECO:0007669"/>
    <property type="project" value="UniProtKB-UniRule"/>
</dbReference>
<evidence type="ECO:0000259" key="8">
    <source>
        <dbReference type="Pfam" id="PF17048"/>
    </source>
</evidence>
<dbReference type="Gene3D" id="2.60.40.2300">
    <property type="entry name" value="Neutral/alkaline non-lysosomal ceramidase, C-terminal domain"/>
    <property type="match status" value="1"/>
</dbReference>
<dbReference type="AlphaFoldDB" id="A0A1S1LDH8"/>
<protein>
    <recommendedName>
        <fullName evidence="5">Neutral ceramidase</fullName>
        <ecNumber evidence="5">3.5.1.23</ecNumber>
    </recommendedName>
</protein>
<dbReference type="PANTHER" id="PTHR12670:SF1">
    <property type="entry name" value="NEUTRAL CERAMIDASE"/>
    <property type="match status" value="1"/>
</dbReference>
<evidence type="ECO:0000256" key="3">
    <source>
        <dbReference type="PIRSR" id="PIRSR606823-1"/>
    </source>
</evidence>
<reference evidence="9 10" key="1">
    <citation type="submission" date="2016-10" db="EMBL/GenBank/DDBJ databases">
        <title>Evaluation of Human, Veterinary and Environmental Mycobacterium chelonae Isolates by Core Genome Phylogenomic Analysis, Targeted Gene Comparison, and Anti-microbial Susceptibility Patterns: A Tale of Mistaken Identities.</title>
        <authorList>
            <person name="Fogelson S.B."/>
            <person name="Camus A.C."/>
            <person name="Lorenz W."/>
            <person name="Vasireddy R."/>
            <person name="Vasireddy S."/>
            <person name="Smith T."/>
            <person name="Brown-Elliott B.A."/>
            <person name="Wallace R.J.Jr."/>
            <person name="Hasan N.A."/>
            <person name="Reischl U."/>
            <person name="Sanchez S."/>
        </authorList>
    </citation>
    <scope>NUCLEOTIDE SEQUENCE [LARGE SCALE GENOMIC DNA]</scope>
    <source>
        <strain evidence="9 10">1559</strain>
    </source>
</reference>
<dbReference type="Pfam" id="PF04734">
    <property type="entry name" value="Ceramidase_alk"/>
    <property type="match status" value="1"/>
</dbReference>
<dbReference type="InterPro" id="IPR031329">
    <property type="entry name" value="NEUT/ALK_ceramidase_N"/>
</dbReference>
<dbReference type="PANTHER" id="PTHR12670">
    <property type="entry name" value="CERAMIDASE"/>
    <property type="match status" value="1"/>
</dbReference>
<dbReference type="Pfam" id="PF17048">
    <property type="entry name" value="Ceramidse_alk_C"/>
    <property type="match status" value="1"/>
</dbReference>
<evidence type="ECO:0000256" key="6">
    <source>
        <dbReference type="SAM" id="MobiDB-lite"/>
    </source>
</evidence>
<evidence type="ECO:0000313" key="10">
    <source>
        <dbReference type="Proteomes" id="UP000179616"/>
    </source>
</evidence>
<dbReference type="EMBL" id="MLIK01000004">
    <property type="protein sequence ID" value="OHU30440.1"/>
    <property type="molecule type" value="Genomic_DNA"/>
</dbReference>
<organism evidence="9 10">
    <name type="scientific">Mycobacteroides franklinii</name>
    <dbReference type="NCBI Taxonomy" id="948102"/>
    <lineage>
        <taxon>Bacteria</taxon>
        <taxon>Bacillati</taxon>
        <taxon>Actinomycetota</taxon>
        <taxon>Actinomycetes</taxon>
        <taxon>Mycobacteriales</taxon>
        <taxon>Mycobacteriaceae</taxon>
        <taxon>Mycobacteroides</taxon>
    </lineage>
</organism>
<evidence type="ECO:0000259" key="7">
    <source>
        <dbReference type="Pfam" id="PF04734"/>
    </source>
</evidence>
<feature type="compositionally biased region" description="Basic and acidic residues" evidence="6">
    <location>
        <begin position="504"/>
        <end position="514"/>
    </location>
</feature>
<dbReference type="GO" id="GO:0046512">
    <property type="term" value="P:sphingosine biosynthetic process"/>
    <property type="evidence" value="ECO:0007669"/>
    <property type="project" value="TreeGrafter"/>
</dbReference>
<name>A0A1S1LDH8_9MYCO</name>
<sequence>MGRGIGDVTGEPSGRGMLGYGKADQITSGIHTRLRSRAFIVVDAGTGERVLLVVSELPLMFDSVHRAVLRRLRALYGGLYTDRNSMLTVTHTHCGPGGYSEHLLYNTTTGGFQVKTFEAIVSGIVHAVSRAHEDLAPATLRLSHGELFDASVNRSPTAFDRNPKPERDCFPDRIDPLTTLLRMERGGALIGAVNWFATHGTSMTNTNTLISSDNKGFAAYQVERLDAGVDYRADTNPALIVAFAQTNSGDMSPNLNRRPGSGPTEDEFENTRIIGGRQARAASALAGEPGVSLQGGVAALTTYVNLADIHVRPEFTGDGREHRTSAPAVGAAALAGTDEGPGFKGFRQGRNRFWDTLARQVIYRLSPRLRETQAPKGLLFSGGLAGRLLPIVQQRYPIQLMRIGCLYLIGLPGEATIVAGLRLRRTVAAVLGVDLHCVLVAGYSNGYFHYVTTPEEYEEQRYEGGSTLFGKWQLPALQQVVAELAGAMLRGRDAVSGPPPPDLSARRGREHSATVDEPLSGFQFGDVVDGPATHYGVGEQVSVAFAGANPNNDLHTRSTYLEINRESGTQWSTIADDGDWSTKIRWNRAGKHAFRVTITWDIPPATPAGRYRIAYHGEALAGDGTLRSFSGCSEPFHVN</sequence>
<dbReference type="InterPro" id="IPR006823">
    <property type="entry name" value="Ceramidase_alk"/>
</dbReference>
<evidence type="ECO:0000256" key="2">
    <source>
        <dbReference type="ARBA" id="ARBA00022801"/>
    </source>
</evidence>
<accession>A0A1S1LDH8</accession>
<dbReference type="InterPro" id="IPR031331">
    <property type="entry name" value="NEUT/ALK_ceramidase_C"/>
</dbReference>
<dbReference type="GO" id="GO:0046514">
    <property type="term" value="P:ceramide catabolic process"/>
    <property type="evidence" value="ECO:0007669"/>
    <property type="project" value="InterPro"/>
</dbReference>
<keyword evidence="5" id="KW-0746">Sphingolipid metabolism</keyword>
<dbReference type="OrthoDB" id="6899210at2"/>
<feature type="domain" description="Neutral/alkaline non-lysosomal ceramidase N-terminal" evidence="7">
    <location>
        <begin position="1"/>
        <end position="479"/>
    </location>
</feature>
<proteinExistence type="inferred from homology"/>
<evidence type="ECO:0000256" key="1">
    <source>
        <dbReference type="ARBA" id="ARBA00009835"/>
    </source>
</evidence>
<comment type="caution">
    <text evidence="9">The sequence shown here is derived from an EMBL/GenBank/DDBJ whole genome shotgun (WGS) entry which is preliminary data.</text>
</comment>
<dbReference type="GO" id="GO:0005576">
    <property type="term" value="C:extracellular region"/>
    <property type="evidence" value="ECO:0007669"/>
    <property type="project" value="TreeGrafter"/>
</dbReference>
<keyword evidence="4" id="KW-0479">Metal-binding</keyword>
<gene>
    <name evidence="9" type="ORF">BKG76_01345</name>
</gene>
<evidence type="ECO:0000256" key="5">
    <source>
        <dbReference type="RuleBase" id="RU366019"/>
    </source>
</evidence>
<dbReference type="STRING" id="948102.BKG76_01345"/>
<keyword evidence="2 5" id="KW-0378">Hydrolase</keyword>
<feature type="binding site" evidence="4">
    <location>
        <position position="414"/>
    </location>
    <ligand>
        <name>Zn(2+)</name>
        <dbReference type="ChEBI" id="CHEBI:29105"/>
    </ligand>
</feature>
<dbReference type="Proteomes" id="UP000179616">
    <property type="component" value="Unassembled WGS sequence"/>
</dbReference>
<feature type="domain" description="Neutral/alkaline non-lysosomal ceramidase C-terminal" evidence="8">
    <location>
        <begin position="483"/>
        <end position="638"/>
    </location>
</feature>
<dbReference type="GO" id="GO:0042759">
    <property type="term" value="P:long-chain fatty acid biosynthetic process"/>
    <property type="evidence" value="ECO:0007669"/>
    <property type="project" value="TreeGrafter"/>
</dbReference>
<feature type="binding site" evidence="4">
    <location>
        <position position="199"/>
    </location>
    <ligand>
        <name>Zn(2+)</name>
        <dbReference type="ChEBI" id="CHEBI:29105"/>
    </ligand>
</feature>
<dbReference type="InterPro" id="IPR038445">
    <property type="entry name" value="NCDase_C_sf"/>
</dbReference>
<dbReference type="GO" id="GO:0016020">
    <property type="term" value="C:membrane"/>
    <property type="evidence" value="ECO:0007669"/>
    <property type="project" value="GOC"/>
</dbReference>
<comment type="catalytic activity">
    <reaction evidence="5">
        <text>an N-acylsphing-4-enine + H2O = sphing-4-enine + a fatty acid</text>
        <dbReference type="Rhea" id="RHEA:20856"/>
        <dbReference type="ChEBI" id="CHEBI:15377"/>
        <dbReference type="ChEBI" id="CHEBI:28868"/>
        <dbReference type="ChEBI" id="CHEBI:52639"/>
        <dbReference type="ChEBI" id="CHEBI:57756"/>
        <dbReference type="EC" id="3.5.1.23"/>
    </reaction>
</comment>
<feature type="region of interest" description="Disordered" evidence="6">
    <location>
        <begin position="491"/>
        <end position="515"/>
    </location>
</feature>